<dbReference type="InterPro" id="IPR032557">
    <property type="entry name" value="DUF4935"/>
</dbReference>
<dbReference type="PATRIC" id="fig|160488.4.peg.4733"/>
<dbReference type="EMBL" id="AE015451">
    <property type="protein sequence ID" value="AAN70026.1"/>
    <property type="molecule type" value="Genomic_DNA"/>
</dbReference>
<proteinExistence type="predicted"/>
<dbReference type="OrthoDB" id="7010539at2"/>
<keyword evidence="3" id="KW-1185">Reference proteome</keyword>
<dbReference type="HOGENOM" id="CLU_741422_0_0_6"/>
<dbReference type="PaxDb" id="160488-PP_4451"/>
<dbReference type="AlphaFoldDB" id="Q88EL1"/>
<reference evidence="2 3" key="2">
    <citation type="journal article" date="2016" name="Environ. Microbiol.">
        <title>The revisited genome of Pseudomonas putida KT2440 enlightens its value as a robust metabolic chassis.</title>
        <authorList>
            <person name="Belda E."/>
            <person name="van Heck R.G."/>
            <person name="Lopez-Sanchez M.J."/>
            <person name="Cruveiller S."/>
            <person name="Barbe V."/>
            <person name="Fraser C."/>
            <person name="Klenk H.P."/>
            <person name="Petersen J."/>
            <person name="Morgat A."/>
            <person name="Nikel P.I."/>
            <person name="Vallenet D."/>
            <person name="Rouy Z."/>
            <person name="Sekowska A."/>
            <person name="Martins Dos Santos V.A."/>
            <person name="de Lorenzo V."/>
            <person name="Danchin A."/>
            <person name="Medigue C."/>
        </authorList>
    </citation>
    <scope>NUCLEOTIDE SEQUENCE [LARGE SCALE GENOMIC DNA]</scope>
    <source>
        <strain evidence="3">ATCC 47054 / DSM 6125 / CFBP 8728 / NCIMB 11950 / KT2440</strain>
    </source>
</reference>
<feature type="domain" description="DUF4935" evidence="1">
    <location>
        <begin position="3"/>
        <end position="160"/>
    </location>
</feature>
<organism evidence="2 3">
    <name type="scientific">Pseudomonas putida (strain ATCC 47054 / DSM 6125 / CFBP 8728 / NCIMB 11950 / KT2440)</name>
    <dbReference type="NCBI Taxonomy" id="160488"/>
    <lineage>
        <taxon>Bacteria</taxon>
        <taxon>Pseudomonadati</taxon>
        <taxon>Pseudomonadota</taxon>
        <taxon>Gammaproteobacteria</taxon>
        <taxon>Pseudomonadales</taxon>
        <taxon>Pseudomonadaceae</taxon>
        <taxon>Pseudomonas</taxon>
    </lineage>
</organism>
<reference evidence="2 3" key="1">
    <citation type="journal article" date="2002" name="Environ. Microbiol.">
        <title>Complete genome sequence and comparative analysis of the metabolically versatile Pseudomonas putida KT2440.</title>
        <authorList>
            <person name="Nelson K.E."/>
            <person name="Weinel C."/>
            <person name="Paulsen I.T."/>
            <person name="Dodson R.J."/>
            <person name="Hilbert H."/>
            <person name="Martins dos Santos V.A."/>
            <person name="Fouts D.E."/>
            <person name="Gill S.R."/>
            <person name="Pop M."/>
            <person name="Holmes M."/>
            <person name="Brinkac L."/>
            <person name="Beanan M."/>
            <person name="DeBoy R.T."/>
            <person name="Daugherty S."/>
            <person name="Kolonay J."/>
            <person name="Madupu R."/>
            <person name="Nelson W."/>
            <person name="White O."/>
            <person name="Peterson J."/>
            <person name="Khouri H."/>
            <person name="Hance I."/>
            <person name="Chris Lee P."/>
            <person name="Holtzapple E."/>
            <person name="Scanlan D."/>
            <person name="Tran K."/>
            <person name="Moazzez A."/>
            <person name="Utterback T."/>
            <person name="Rizzo M."/>
            <person name="Lee K."/>
            <person name="Kosack D."/>
            <person name="Moestl D."/>
            <person name="Wedler H."/>
            <person name="Lauber J."/>
            <person name="Stjepandic D."/>
            <person name="Hoheisel J."/>
            <person name="Straetz M."/>
            <person name="Heim S."/>
            <person name="Kiewitz C."/>
            <person name="Eisen J.A."/>
            <person name="Timmis K.N."/>
            <person name="Dusterhoft A."/>
            <person name="Tummler B."/>
            <person name="Fraser C.M."/>
        </authorList>
    </citation>
    <scope>NUCLEOTIDE SEQUENCE [LARGE SCALE GENOMIC DNA]</scope>
    <source>
        <strain evidence="3">ATCC 47054 / DSM 6125 / CFBP 8728 / NCIMB 11950 / KT2440</strain>
    </source>
</reference>
<accession>Q88EL1</accession>
<evidence type="ECO:0000259" key="1">
    <source>
        <dbReference type="Pfam" id="PF16289"/>
    </source>
</evidence>
<dbReference type="BioCyc" id="PPUT160488:G1G01-4737-MONOMER"/>
<protein>
    <recommendedName>
        <fullName evidence="1">DUF4935 domain-containing protein</fullName>
    </recommendedName>
</protein>
<dbReference type="DNASU" id="1041903"/>
<sequence>MWIVLDTNIYFNQWLLEGANFRVFRNFCNNTGATLLLPEVVKQEVQNKYDGELAQARIELDKLAAKFSKLGVECPSNLVVSDDYDFDQLVREQYRNVILVPYSGVAHEQLVEKALAPKLPFREKEKGYRDALMWLSILDYVKESGFKESIHFVNANSKDFYSNKSGGLTLHEDLKDDLRARNMETNIIPYTSLNEFVEGHVLQELHGVDWMDFYSEFNGELDSDVCVEAIAWLDECSLSVLREKLVEANYPGLIMDGVFAASFETWDGVEDSDILAMRKIDEDRYFIDYAFDIRGLEVKLLSSPTSPASGYFGAYIDVEIDNDLATTSFFTRADFKASVVFNITAEVVEDVDVTSFKFRPR</sequence>
<dbReference type="eggNOG" id="ENOG5032X84">
    <property type="taxonomic scope" value="Bacteria"/>
</dbReference>
<gene>
    <name evidence="2" type="ordered locus">PP_4451</name>
</gene>
<dbReference type="Proteomes" id="UP000000556">
    <property type="component" value="Chromosome"/>
</dbReference>
<dbReference type="KEGG" id="ppu:PP_4451"/>
<evidence type="ECO:0000313" key="3">
    <source>
        <dbReference type="Proteomes" id="UP000000556"/>
    </source>
</evidence>
<name>Q88EL1_PSEPK</name>
<dbReference type="Pfam" id="PF16289">
    <property type="entry name" value="PIN_12"/>
    <property type="match status" value="1"/>
</dbReference>
<dbReference type="RefSeq" id="WP_010955154.1">
    <property type="nucleotide sequence ID" value="NC_002947.4"/>
</dbReference>
<evidence type="ECO:0000313" key="2">
    <source>
        <dbReference type="EMBL" id="AAN70026.1"/>
    </source>
</evidence>